<dbReference type="Pfam" id="PF00459">
    <property type="entry name" value="Inositol_P"/>
    <property type="match status" value="1"/>
</dbReference>
<dbReference type="FunFam" id="3.40.190.80:FF:000020">
    <property type="entry name" value="Fructose-1,6-bisphosphatase/inositol-1-monophosphatase"/>
    <property type="match status" value="1"/>
</dbReference>
<dbReference type="InterPro" id="IPR022337">
    <property type="entry name" value="Inositol_monophosphatase_SuhB"/>
</dbReference>
<dbReference type="PRINTS" id="PR01959">
    <property type="entry name" value="SBIMPHPHTASE"/>
</dbReference>
<evidence type="ECO:0000256" key="3">
    <source>
        <dbReference type="ARBA" id="ARBA00009759"/>
    </source>
</evidence>
<dbReference type="InterPro" id="IPR000760">
    <property type="entry name" value="Inositol_monophosphatase-like"/>
</dbReference>
<evidence type="ECO:0000256" key="4">
    <source>
        <dbReference type="ARBA" id="ARBA00022723"/>
    </source>
</evidence>
<dbReference type="InterPro" id="IPR020583">
    <property type="entry name" value="Inositol_monoP_metal-BS"/>
</dbReference>
<dbReference type="GO" id="GO:0008934">
    <property type="term" value="F:inositol monophosphate 1-phosphatase activity"/>
    <property type="evidence" value="ECO:0007669"/>
    <property type="project" value="InterPro"/>
</dbReference>
<feature type="binding site" evidence="7">
    <location>
        <position position="66"/>
    </location>
    <ligand>
        <name>Mg(2+)</name>
        <dbReference type="ChEBI" id="CHEBI:18420"/>
        <label>1</label>
        <note>catalytic</note>
    </ligand>
</feature>
<accession>A0A511RJ88</accession>
<evidence type="ECO:0000256" key="5">
    <source>
        <dbReference type="ARBA" id="ARBA00022801"/>
    </source>
</evidence>
<dbReference type="InterPro" id="IPR020550">
    <property type="entry name" value="Inositol_monophosphatase_CS"/>
</dbReference>
<reference evidence="9 10" key="1">
    <citation type="submission" date="2019-07" db="EMBL/GenBank/DDBJ databases">
        <title>Whole genome shotgun sequence of Oceanithermus desulfurans NBRC 100063.</title>
        <authorList>
            <person name="Hosoyama A."/>
            <person name="Uohara A."/>
            <person name="Ohji S."/>
            <person name="Ichikawa N."/>
        </authorList>
    </citation>
    <scope>NUCLEOTIDE SEQUENCE [LARGE SCALE GENOMIC DNA]</scope>
    <source>
        <strain evidence="9 10">NBRC 100063</strain>
    </source>
</reference>
<sequence>MDDLLASAIAAARLARGIHLYYQEKGFAVDTKTGPTDLVTQADREAEAAVKAFLLERYPDHAFLGEEGGQDHEAEYRWIVDPLDGTVNFAHRFPFFAVSIGLEVRGRLELGVVLDSTRDELFWAVRGRGAFLNGRPLRVSATDRLIGSLLATGFPYDVNRDRENLVYFERALEHGLTVRRPGAAALDLCYVAAGRLDGFWEVKLKPWDVAAAVVIVEEAGGRVTGLAGEPYALGNRYIVASNGRIHAEMIAALFEGASG</sequence>
<dbReference type="FunFam" id="3.30.540.10:FF:000003">
    <property type="entry name" value="Inositol-1-monophosphatase"/>
    <property type="match status" value="1"/>
</dbReference>
<dbReference type="PANTHER" id="PTHR20854:SF4">
    <property type="entry name" value="INOSITOL-1-MONOPHOSPHATASE-RELATED"/>
    <property type="match status" value="1"/>
</dbReference>
<evidence type="ECO:0000256" key="2">
    <source>
        <dbReference type="ARBA" id="ARBA00001946"/>
    </source>
</evidence>
<dbReference type="PROSITE" id="PS00630">
    <property type="entry name" value="IMP_2"/>
    <property type="match status" value="1"/>
</dbReference>
<dbReference type="GO" id="GO:0046854">
    <property type="term" value="P:phosphatidylinositol phosphate biosynthetic process"/>
    <property type="evidence" value="ECO:0007669"/>
    <property type="project" value="InterPro"/>
</dbReference>
<dbReference type="Gene3D" id="3.30.540.10">
    <property type="entry name" value="Fructose-1,6-Bisphosphatase, subunit A, domain 1"/>
    <property type="match status" value="1"/>
</dbReference>
<dbReference type="PROSITE" id="PS00629">
    <property type="entry name" value="IMP_1"/>
    <property type="match status" value="1"/>
</dbReference>
<dbReference type="OrthoDB" id="9772456at2"/>
<feature type="binding site" evidence="7">
    <location>
        <position position="208"/>
    </location>
    <ligand>
        <name>Mg(2+)</name>
        <dbReference type="ChEBI" id="CHEBI:18420"/>
        <label>1</label>
        <note>catalytic</note>
    </ligand>
</feature>
<evidence type="ECO:0000313" key="9">
    <source>
        <dbReference type="EMBL" id="GEM89709.1"/>
    </source>
</evidence>
<dbReference type="GO" id="GO:0046872">
    <property type="term" value="F:metal ion binding"/>
    <property type="evidence" value="ECO:0007669"/>
    <property type="project" value="UniProtKB-KW"/>
</dbReference>
<comment type="cofactor">
    <cofactor evidence="2 7 8">
        <name>Mg(2+)</name>
        <dbReference type="ChEBI" id="CHEBI:18420"/>
    </cofactor>
</comment>
<evidence type="ECO:0000313" key="10">
    <source>
        <dbReference type="Proteomes" id="UP000321827"/>
    </source>
</evidence>
<comment type="caution">
    <text evidence="9">The sequence shown here is derived from an EMBL/GenBank/DDBJ whole genome shotgun (WGS) entry which is preliminary data.</text>
</comment>
<feature type="binding site" evidence="7">
    <location>
        <position position="81"/>
    </location>
    <ligand>
        <name>Mg(2+)</name>
        <dbReference type="ChEBI" id="CHEBI:18420"/>
        <label>1</label>
        <note>catalytic</note>
    </ligand>
</feature>
<gene>
    <name evidence="9" type="ORF">ODE01S_11430</name>
</gene>
<keyword evidence="5 8" id="KW-0378">Hydrolase</keyword>
<evidence type="ECO:0000256" key="6">
    <source>
        <dbReference type="ARBA" id="ARBA00022842"/>
    </source>
</evidence>
<evidence type="ECO:0000256" key="7">
    <source>
        <dbReference type="PIRSR" id="PIRSR600760-2"/>
    </source>
</evidence>
<dbReference type="CDD" id="cd01639">
    <property type="entry name" value="IMPase"/>
    <property type="match status" value="1"/>
</dbReference>
<name>A0A511RJ88_9DEIN</name>
<comment type="similarity">
    <text evidence="3 8">Belongs to the inositol monophosphatase superfamily.</text>
</comment>
<dbReference type="GO" id="GO:0007165">
    <property type="term" value="P:signal transduction"/>
    <property type="evidence" value="ECO:0007669"/>
    <property type="project" value="TreeGrafter"/>
</dbReference>
<dbReference type="EMBL" id="BJXN01000006">
    <property type="protein sequence ID" value="GEM89709.1"/>
    <property type="molecule type" value="Genomic_DNA"/>
</dbReference>
<evidence type="ECO:0000256" key="1">
    <source>
        <dbReference type="ARBA" id="ARBA00001033"/>
    </source>
</evidence>
<evidence type="ECO:0000256" key="8">
    <source>
        <dbReference type="RuleBase" id="RU364068"/>
    </source>
</evidence>
<dbReference type="EC" id="3.1.3.25" evidence="8"/>
<dbReference type="AlphaFoldDB" id="A0A511RJ88"/>
<organism evidence="9 10">
    <name type="scientific">Oceanithermus desulfurans NBRC 100063</name>
    <dbReference type="NCBI Taxonomy" id="1227550"/>
    <lineage>
        <taxon>Bacteria</taxon>
        <taxon>Thermotogati</taxon>
        <taxon>Deinococcota</taxon>
        <taxon>Deinococci</taxon>
        <taxon>Thermales</taxon>
        <taxon>Thermaceae</taxon>
        <taxon>Oceanithermus</taxon>
    </lineage>
</organism>
<dbReference type="SUPFAM" id="SSF56655">
    <property type="entry name" value="Carbohydrate phosphatase"/>
    <property type="match status" value="1"/>
</dbReference>
<dbReference type="Gene3D" id="3.40.190.80">
    <property type="match status" value="1"/>
</dbReference>
<feature type="binding site" evidence="7">
    <location>
        <position position="84"/>
    </location>
    <ligand>
        <name>Mg(2+)</name>
        <dbReference type="ChEBI" id="CHEBI:18420"/>
        <label>1</label>
        <note>catalytic</note>
    </ligand>
</feature>
<keyword evidence="4 7" id="KW-0479">Metal-binding</keyword>
<dbReference type="RefSeq" id="WP_147146763.1">
    <property type="nucleotide sequence ID" value="NZ_BJXN01000006.1"/>
</dbReference>
<dbReference type="GO" id="GO:0006020">
    <property type="term" value="P:inositol metabolic process"/>
    <property type="evidence" value="ECO:0007669"/>
    <property type="project" value="TreeGrafter"/>
</dbReference>
<feature type="binding site" evidence="7">
    <location>
        <position position="83"/>
    </location>
    <ligand>
        <name>Mg(2+)</name>
        <dbReference type="ChEBI" id="CHEBI:18420"/>
        <label>1</label>
        <note>catalytic</note>
    </ligand>
</feature>
<dbReference type="PRINTS" id="PR00377">
    <property type="entry name" value="IMPHPHTASES"/>
</dbReference>
<comment type="catalytic activity">
    <reaction evidence="1 8">
        <text>a myo-inositol phosphate + H2O = myo-inositol + phosphate</text>
        <dbReference type="Rhea" id="RHEA:24056"/>
        <dbReference type="ChEBI" id="CHEBI:15377"/>
        <dbReference type="ChEBI" id="CHEBI:17268"/>
        <dbReference type="ChEBI" id="CHEBI:43474"/>
        <dbReference type="ChEBI" id="CHEBI:84139"/>
        <dbReference type="EC" id="3.1.3.25"/>
    </reaction>
</comment>
<dbReference type="Proteomes" id="UP000321827">
    <property type="component" value="Unassembled WGS sequence"/>
</dbReference>
<dbReference type="InterPro" id="IPR033942">
    <property type="entry name" value="IMPase"/>
</dbReference>
<dbReference type="PANTHER" id="PTHR20854">
    <property type="entry name" value="INOSITOL MONOPHOSPHATASE"/>
    <property type="match status" value="1"/>
</dbReference>
<proteinExistence type="inferred from homology"/>
<keyword evidence="6 7" id="KW-0460">Magnesium</keyword>
<protein>
    <recommendedName>
        <fullName evidence="8">Inositol-1-monophosphatase</fullName>
        <ecNumber evidence="8">3.1.3.25</ecNumber>
    </recommendedName>
</protein>